<dbReference type="PANTHER" id="PTHR30401">
    <property type="entry name" value="TRNA 2-SELENOURIDINE SYNTHASE"/>
    <property type="match status" value="1"/>
</dbReference>
<dbReference type="eggNOG" id="COG2603">
    <property type="taxonomic scope" value="Bacteria"/>
</dbReference>
<protein>
    <recommendedName>
        <fullName evidence="2">tRNA 2-selenouridine synthase</fullName>
        <ecNumber evidence="2">2.9.1.3</ecNumber>
    </recommendedName>
</protein>
<dbReference type="PROSITE" id="PS50206">
    <property type="entry name" value="RHODANESE_3"/>
    <property type="match status" value="1"/>
</dbReference>
<comment type="caution">
    <text evidence="4">The sequence shown here is derived from an EMBL/GenBank/DDBJ whole genome shotgun (WGS) entry which is preliminary data.</text>
</comment>
<comment type="catalytic activity">
    <reaction evidence="2">
        <text>5-methylaminomethyl-S-(2E)-geranyl-thiouridine(34) in tRNA + selenophosphate + H(+) = 5-methylaminomethyl-2-(Se-phospho)selenouridine(34) in tRNA + (2E)-thiogeraniol</text>
        <dbReference type="Rhea" id="RHEA:60172"/>
        <dbReference type="Rhea" id="RHEA-COMP:14654"/>
        <dbReference type="Rhea" id="RHEA-COMP:15523"/>
        <dbReference type="ChEBI" id="CHEBI:15378"/>
        <dbReference type="ChEBI" id="CHEBI:16144"/>
        <dbReference type="ChEBI" id="CHEBI:140632"/>
        <dbReference type="ChEBI" id="CHEBI:143702"/>
        <dbReference type="ChEBI" id="CHEBI:143703"/>
    </reaction>
</comment>
<dbReference type="SUPFAM" id="SSF52821">
    <property type="entry name" value="Rhodanese/Cell cycle control phosphatase"/>
    <property type="match status" value="1"/>
</dbReference>
<dbReference type="InterPro" id="IPR058840">
    <property type="entry name" value="AAA_SelU"/>
</dbReference>
<dbReference type="GO" id="GO:0043828">
    <property type="term" value="F:tRNA 2-selenouridine synthase activity"/>
    <property type="evidence" value="ECO:0007669"/>
    <property type="project" value="UniProtKB-EC"/>
</dbReference>
<evidence type="ECO:0000256" key="1">
    <source>
        <dbReference type="ARBA" id="ARBA00023266"/>
    </source>
</evidence>
<dbReference type="RefSeq" id="WP_035517526.1">
    <property type="nucleotide sequence ID" value="NZ_KN234782.1"/>
</dbReference>
<feature type="active site" description="S-selanylcysteine intermediate" evidence="2">
    <location>
        <position position="97"/>
    </location>
</feature>
<feature type="domain" description="Rhodanese" evidence="3">
    <location>
        <begin position="14"/>
        <end position="137"/>
    </location>
</feature>
<dbReference type="NCBIfam" id="NF008751">
    <property type="entry name" value="PRK11784.1-3"/>
    <property type="match status" value="1"/>
</dbReference>
<comment type="function">
    <text evidence="2">Involved in the post-transcriptional modification of the uridine at the wobble position (U34) of tRNA(Lys), tRNA(Glu) and tRNA(Gln). Catalyzes the conversion of 2-thiouridine (S2U-RNA) to 2-selenouridine (Se2U-RNA). Acts in a two-step process involving geranylation of 2-thiouridine (S2U) to S-geranyl-2-thiouridine (geS2U) and subsequent selenation of the latter derivative to 2-selenouridine (Se2U) in the tRNA chain.</text>
</comment>
<dbReference type="PANTHER" id="PTHR30401:SF0">
    <property type="entry name" value="TRNA 2-SELENOURIDINE SYNTHASE"/>
    <property type="match status" value="1"/>
</dbReference>
<dbReference type="GO" id="GO:0016765">
    <property type="term" value="F:transferase activity, transferring alkyl or aryl (other than methyl) groups"/>
    <property type="evidence" value="ECO:0007669"/>
    <property type="project" value="UniProtKB-UniRule"/>
</dbReference>
<evidence type="ECO:0000313" key="4">
    <source>
        <dbReference type="EMBL" id="KGE03695.1"/>
    </source>
</evidence>
<keyword evidence="1 2" id="KW-0711">Selenium</keyword>
<keyword evidence="5" id="KW-1185">Reference proteome</keyword>
<sequence length="369" mass="40894">MSARADTDDYRALFLAAVPLLDTRAPAEFERGAFPTARNLPLMTDDERAAVGTCYKQRGQAAAIALGHELVAGEVREARLAAWAAFARAHPDGYLYCFRGGLRSEIVQRWLAEAGIAYPRVRGGYKALRRFLIDSLAKSIAGLDIVLVSGRTGSGKTRLLPLLPRSVDLEGLAKHRGSTFGRLLEPQPTQIDFENALAIALLRHAEGGRQTVYLEDEGHNIGRLYLPPPLRERMAVAPRIELDHPLADRVEVVLEDYVIDLGERFRAAAGDDGPARHRERLQGDLARARKRLGGERYQAVSALMDAAFAAQARGEGLDGHRAWIARLLAEYYDPMYDYQAAQRDGPVLARGRREELATWAAQRDRAHEQ</sequence>
<dbReference type="Gene3D" id="3.40.250.10">
    <property type="entry name" value="Rhodanese-like domain"/>
    <property type="match status" value="1"/>
</dbReference>
<dbReference type="EC" id="2.9.1.3" evidence="2"/>
<dbReference type="HAMAP" id="MF_01622">
    <property type="entry name" value="tRNA_sel_U_synth"/>
    <property type="match status" value="1"/>
</dbReference>
<comment type="similarity">
    <text evidence="2">Belongs to the SelU family.</text>
</comment>
<dbReference type="HOGENOM" id="CLU_043456_1_0_6"/>
<dbReference type="EMBL" id="AUVB01000051">
    <property type="protein sequence ID" value="KGE03695.1"/>
    <property type="molecule type" value="Genomic_DNA"/>
</dbReference>
<dbReference type="Proteomes" id="UP000029640">
    <property type="component" value="Unassembled WGS sequence"/>
</dbReference>
<comment type="catalytic activity">
    <reaction evidence="2">
        <text>5-methylaminomethyl-2-thiouridine(34) in tRNA + (2E)-geranyl diphosphate = 5-methylaminomethyl-S-(2E)-geranyl-thiouridine(34) in tRNA + diphosphate</text>
        <dbReference type="Rhea" id="RHEA:14085"/>
        <dbReference type="Rhea" id="RHEA-COMP:10195"/>
        <dbReference type="Rhea" id="RHEA-COMP:14654"/>
        <dbReference type="ChEBI" id="CHEBI:33019"/>
        <dbReference type="ChEBI" id="CHEBI:58057"/>
        <dbReference type="ChEBI" id="CHEBI:74455"/>
        <dbReference type="ChEBI" id="CHEBI:140632"/>
    </reaction>
</comment>
<comment type="catalytic activity">
    <reaction evidence="2">
        <text>5-methylaminomethyl-2-thiouridine(34) in tRNA + selenophosphate + (2E)-geranyl diphosphate + H2O + H(+) = 5-methylaminomethyl-2-selenouridine(34) in tRNA + (2E)-thiogeraniol + phosphate + diphosphate</text>
        <dbReference type="Rhea" id="RHEA:42716"/>
        <dbReference type="Rhea" id="RHEA-COMP:10195"/>
        <dbReference type="Rhea" id="RHEA-COMP:10196"/>
        <dbReference type="ChEBI" id="CHEBI:15377"/>
        <dbReference type="ChEBI" id="CHEBI:15378"/>
        <dbReference type="ChEBI" id="CHEBI:16144"/>
        <dbReference type="ChEBI" id="CHEBI:33019"/>
        <dbReference type="ChEBI" id="CHEBI:43474"/>
        <dbReference type="ChEBI" id="CHEBI:58057"/>
        <dbReference type="ChEBI" id="CHEBI:74455"/>
        <dbReference type="ChEBI" id="CHEBI:82743"/>
        <dbReference type="ChEBI" id="CHEBI:143703"/>
        <dbReference type="EC" id="2.9.1.3"/>
    </reaction>
</comment>
<comment type="catalytic activity">
    <reaction evidence="2">
        <text>5-methylaminomethyl-2-(Se-phospho)selenouridine(34) in tRNA + H2O = 5-methylaminomethyl-2-selenouridine(34) in tRNA + phosphate</text>
        <dbReference type="Rhea" id="RHEA:60176"/>
        <dbReference type="Rhea" id="RHEA-COMP:10196"/>
        <dbReference type="Rhea" id="RHEA-COMP:15523"/>
        <dbReference type="ChEBI" id="CHEBI:15377"/>
        <dbReference type="ChEBI" id="CHEBI:43474"/>
        <dbReference type="ChEBI" id="CHEBI:82743"/>
        <dbReference type="ChEBI" id="CHEBI:143702"/>
    </reaction>
</comment>
<dbReference type="InterPro" id="IPR017582">
    <property type="entry name" value="SelU"/>
</dbReference>
<dbReference type="NCBIfam" id="TIGR03167">
    <property type="entry name" value="tRNA_sel_U_synt"/>
    <property type="match status" value="1"/>
</dbReference>
<keyword evidence="2" id="KW-0808">Transferase</keyword>
<dbReference type="AlphaFoldDB" id="A0A095VQQ9"/>
<dbReference type="OrthoDB" id="9808735at2"/>
<dbReference type="InterPro" id="IPR001763">
    <property type="entry name" value="Rhodanese-like_dom"/>
</dbReference>
<reference evidence="4 5" key="1">
    <citation type="journal article" date="2014" name="Genome Announc.">
        <title>Genome Sequence of Gammaproteobacterial Pseudohaliea rubra Type Strain DSM 19751, Isolated from Coastal Seawater of the Mediterranean Sea.</title>
        <authorList>
            <person name="Spring S."/>
            <person name="Fiebig A."/>
            <person name="Riedel T."/>
            <person name="Goker M."/>
            <person name="Klenk H.P."/>
        </authorList>
    </citation>
    <scope>NUCLEOTIDE SEQUENCE [LARGE SCALE GENOMIC DNA]</scope>
    <source>
        <strain evidence="4 5">DSM 19751</strain>
    </source>
</reference>
<dbReference type="GO" id="GO:0002098">
    <property type="term" value="P:tRNA wobble uridine modification"/>
    <property type="evidence" value="ECO:0007669"/>
    <property type="project" value="UniProtKB-UniRule"/>
</dbReference>
<dbReference type="STRING" id="1265313.HRUBRA_01689"/>
<proteinExistence type="inferred from homology"/>
<dbReference type="InterPro" id="IPR036873">
    <property type="entry name" value="Rhodanese-like_dom_sf"/>
</dbReference>
<dbReference type="SMART" id="SM00450">
    <property type="entry name" value="RHOD"/>
    <property type="match status" value="1"/>
</dbReference>
<name>A0A095VQQ9_9GAMM</name>
<dbReference type="PATRIC" id="fig|1265313.6.peg.1670"/>
<evidence type="ECO:0000313" key="5">
    <source>
        <dbReference type="Proteomes" id="UP000029640"/>
    </source>
</evidence>
<gene>
    <name evidence="2" type="primary">selU</name>
    <name evidence="4" type="ORF">HRUBRA_01689</name>
</gene>
<accession>A0A095VQQ9</accession>
<dbReference type="Pfam" id="PF26341">
    <property type="entry name" value="AAA_SelU"/>
    <property type="match status" value="1"/>
</dbReference>
<comment type="subunit">
    <text evidence="2">Monomer.</text>
</comment>
<organism evidence="4 5">
    <name type="scientific">Pseudohaliea rubra DSM 19751</name>
    <dbReference type="NCBI Taxonomy" id="1265313"/>
    <lineage>
        <taxon>Bacteria</taxon>
        <taxon>Pseudomonadati</taxon>
        <taxon>Pseudomonadota</taxon>
        <taxon>Gammaproteobacteria</taxon>
        <taxon>Cellvibrionales</taxon>
        <taxon>Halieaceae</taxon>
        <taxon>Pseudohaliea</taxon>
    </lineage>
</organism>
<evidence type="ECO:0000259" key="3">
    <source>
        <dbReference type="PROSITE" id="PS50206"/>
    </source>
</evidence>
<evidence type="ECO:0000256" key="2">
    <source>
        <dbReference type="HAMAP-Rule" id="MF_01622"/>
    </source>
</evidence>